<protein>
    <submittedName>
        <fullName evidence="3">MerR family transcriptional regulator</fullName>
    </submittedName>
</protein>
<dbReference type="Proteomes" id="UP001476950">
    <property type="component" value="Unassembled WGS sequence"/>
</dbReference>
<feature type="domain" description="HTH merR-type" evidence="2">
    <location>
        <begin position="43"/>
        <end position="97"/>
    </location>
</feature>
<reference evidence="3 4" key="1">
    <citation type="submission" date="2022-04" db="EMBL/GenBank/DDBJ databases">
        <title>Positive selection, recombination, and allopatry shape intraspecific diversity of widespread and dominant cyanobacteria.</title>
        <authorList>
            <person name="Wei J."/>
            <person name="Shu W."/>
            <person name="Hu C."/>
        </authorList>
    </citation>
    <scope>NUCLEOTIDE SEQUENCE [LARGE SCALE GENOMIC DNA]</scope>
    <source>
        <strain evidence="3 4">AS-A4</strain>
    </source>
</reference>
<organism evidence="3 4">
    <name type="scientific">Stenomitos frigidus AS-A4</name>
    <dbReference type="NCBI Taxonomy" id="2933935"/>
    <lineage>
        <taxon>Bacteria</taxon>
        <taxon>Bacillati</taxon>
        <taxon>Cyanobacteriota</taxon>
        <taxon>Cyanophyceae</taxon>
        <taxon>Leptolyngbyales</taxon>
        <taxon>Leptolyngbyaceae</taxon>
        <taxon>Stenomitos</taxon>
    </lineage>
</organism>
<sequence length="219" mass="24724">MKPLQALALEDPHWSLEELVQVANEQLPQFLPEEKAHTRVREDVTPRLIRHYVSQRMLDEPLKAGREARYLYRHLLQLLLVRRLLAEGYGASAIDKLAISKTNQELEELLQGGVQLTITPANLALAFLQQVQQRQTLPMQSLPSLPSTPPPPVAPVPVPPSALAPPSSTQWTRVEVLPGLELHIRHNFVYPSSGQEQQSLLQLIRQILFTFGPKRRASK</sequence>
<dbReference type="InterPro" id="IPR000551">
    <property type="entry name" value="MerR-type_HTH_dom"/>
</dbReference>
<feature type="compositionally biased region" description="Pro residues" evidence="1">
    <location>
        <begin position="146"/>
        <end position="163"/>
    </location>
</feature>
<feature type="region of interest" description="Disordered" evidence="1">
    <location>
        <begin position="140"/>
        <end position="166"/>
    </location>
</feature>
<accession>A0ABV0KV61</accession>
<evidence type="ECO:0000313" key="4">
    <source>
        <dbReference type="Proteomes" id="UP001476950"/>
    </source>
</evidence>
<comment type="caution">
    <text evidence="3">The sequence shown here is derived from an EMBL/GenBank/DDBJ whole genome shotgun (WGS) entry which is preliminary data.</text>
</comment>
<evidence type="ECO:0000256" key="1">
    <source>
        <dbReference type="SAM" id="MobiDB-lite"/>
    </source>
</evidence>
<evidence type="ECO:0000259" key="2">
    <source>
        <dbReference type="Pfam" id="PF13411"/>
    </source>
</evidence>
<dbReference type="RefSeq" id="WP_190449163.1">
    <property type="nucleotide sequence ID" value="NZ_JAMPLM010000099.1"/>
</dbReference>
<evidence type="ECO:0000313" key="3">
    <source>
        <dbReference type="EMBL" id="MEP1062836.1"/>
    </source>
</evidence>
<keyword evidence="4" id="KW-1185">Reference proteome</keyword>
<proteinExistence type="predicted"/>
<gene>
    <name evidence="3" type="ORF">NDI38_31175</name>
</gene>
<name>A0ABV0KV61_9CYAN</name>
<dbReference type="Pfam" id="PF13411">
    <property type="entry name" value="MerR_1"/>
    <property type="match status" value="1"/>
</dbReference>
<dbReference type="EMBL" id="JAMPLM010000099">
    <property type="protein sequence ID" value="MEP1062836.1"/>
    <property type="molecule type" value="Genomic_DNA"/>
</dbReference>